<dbReference type="InParanoid" id="A0A2K3DHL0"/>
<gene>
    <name evidence="2" type="ORF">CHLRE_08g374450v5</name>
</gene>
<feature type="compositionally biased region" description="Low complexity" evidence="1">
    <location>
        <begin position="301"/>
        <end position="313"/>
    </location>
</feature>
<dbReference type="KEGG" id="cre:CHLRE_08g374450v5"/>
<accession>A0A2K3DHL0</accession>
<dbReference type="OrthoDB" id="549234at2759"/>
<feature type="compositionally biased region" description="Low complexity" evidence="1">
    <location>
        <begin position="130"/>
        <end position="144"/>
    </location>
</feature>
<evidence type="ECO:0000256" key="1">
    <source>
        <dbReference type="SAM" id="MobiDB-lite"/>
    </source>
</evidence>
<organism evidence="2 3">
    <name type="scientific">Chlamydomonas reinhardtii</name>
    <name type="common">Chlamydomonas smithii</name>
    <dbReference type="NCBI Taxonomy" id="3055"/>
    <lineage>
        <taxon>Eukaryota</taxon>
        <taxon>Viridiplantae</taxon>
        <taxon>Chlorophyta</taxon>
        <taxon>core chlorophytes</taxon>
        <taxon>Chlorophyceae</taxon>
        <taxon>CS clade</taxon>
        <taxon>Chlamydomonadales</taxon>
        <taxon>Chlamydomonadaceae</taxon>
        <taxon>Chlamydomonas</taxon>
    </lineage>
</organism>
<dbReference type="PaxDb" id="3055-EDP02828"/>
<dbReference type="AlphaFoldDB" id="A0A2K3DHL0"/>
<keyword evidence="3" id="KW-1185">Reference proteome</keyword>
<proteinExistence type="predicted"/>
<dbReference type="Gramene" id="PNW80020">
    <property type="protein sequence ID" value="PNW80020"/>
    <property type="gene ID" value="CHLRE_08g374450v5"/>
</dbReference>
<name>A0A2K3DHL0_CHLRE</name>
<dbReference type="ExpressionAtlas" id="A0A2K3DHL0">
    <property type="expression patterns" value="baseline"/>
</dbReference>
<dbReference type="RefSeq" id="XP_042922141.1">
    <property type="nucleotide sequence ID" value="XM_043065140.1"/>
</dbReference>
<feature type="compositionally biased region" description="Low complexity" evidence="1">
    <location>
        <begin position="331"/>
        <end position="342"/>
    </location>
</feature>
<feature type="region of interest" description="Disordered" evidence="1">
    <location>
        <begin position="301"/>
        <end position="344"/>
    </location>
</feature>
<evidence type="ECO:0000313" key="2">
    <source>
        <dbReference type="EMBL" id="PNW80020.1"/>
    </source>
</evidence>
<dbReference type="GeneID" id="5719965"/>
<protein>
    <submittedName>
        <fullName evidence="2">Uncharacterized protein</fullName>
    </submittedName>
</protein>
<feature type="compositionally biased region" description="Basic and acidic residues" evidence="1">
    <location>
        <begin position="172"/>
        <end position="181"/>
    </location>
</feature>
<feature type="region of interest" description="Disordered" evidence="1">
    <location>
        <begin position="110"/>
        <end position="181"/>
    </location>
</feature>
<dbReference type="Proteomes" id="UP000006906">
    <property type="component" value="Chromosome 8"/>
</dbReference>
<evidence type="ECO:0000313" key="3">
    <source>
        <dbReference type="Proteomes" id="UP000006906"/>
    </source>
</evidence>
<dbReference type="EMBL" id="CM008969">
    <property type="protein sequence ID" value="PNW80020.1"/>
    <property type="molecule type" value="Genomic_DNA"/>
</dbReference>
<sequence length="417" mass="42226">MGACLGRLKKGGDKDGDVEFPLSYSDLQICDHFVDRLPSRLQGHGLHLLGAGPGPLVQRWTHELLDSAGVHSYQDRELLLKQRDRMVAAVERHRQRRRLASCPSHNRISLTGFGSGRRRSTDVPGFEAVSGGSHSSADGAATSADGHEDEHGHGHGHGHGGDGGMAAAAAAAHEDPEEVRRAAVAAAASAAAKAAATVAGSDGRPFKLTSDWLTARGGDLYRISEERHAYLRHEASDTLEKHSGAPGCAGGAGAGAAGSLGAVCGGGAAAAAAAGGCAAHEQVVLVDAAAERAAAAEAGIGTEASAAPRAATPPSSPRGGGGGAGGPKLLAARSGSHGHAAGTQSRMGRLAGAAVAAVGAATAVEASGEVEPAPAPDAPEEDEALWHPNDRYDRCYLGRRSLPLRHRYDLATICLPS</sequence>
<reference evidence="2 3" key="1">
    <citation type="journal article" date="2007" name="Science">
        <title>The Chlamydomonas genome reveals the evolution of key animal and plant functions.</title>
        <authorList>
            <person name="Merchant S.S."/>
            <person name="Prochnik S.E."/>
            <person name="Vallon O."/>
            <person name="Harris E.H."/>
            <person name="Karpowicz S.J."/>
            <person name="Witman G.B."/>
            <person name="Terry A."/>
            <person name="Salamov A."/>
            <person name="Fritz-Laylin L.K."/>
            <person name="Marechal-Drouard L."/>
            <person name="Marshall W.F."/>
            <person name="Qu L.H."/>
            <person name="Nelson D.R."/>
            <person name="Sanderfoot A.A."/>
            <person name="Spalding M.H."/>
            <person name="Kapitonov V.V."/>
            <person name="Ren Q."/>
            <person name="Ferris P."/>
            <person name="Lindquist E."/>
            <person name="Shapiro H."/>
            <person name="Lucas S.M."/>
            <person name="Grimwood J."/>
            <person name="Schmutz J."/>
            <person name="Cardol P."/>
            <person name="Cerutti H."/>
            <person name="Chanfreau G."/>
            <person name="Chen C.L."/>
            <person name="Cognat V."/>
            <person name="Croft M.T."/>
            <person name="Dent R."/>
            <person name="Dutcher S."/>
            <person name="Fernandez E."/>
            <person name="Fukuzawa H."/>
            <person name="Gonzalez-Ballester D."/>
            <person name="Gonzalez-Halphen D."/>
            <person name="Hallmann A."/>
            <person name="Hanikenne M."/>
            <person name="Hippler M."/>
            <person name="Inwood W."/>
            <person name="Jabbari K."/>
            <person name="Kalanon M."/>
            <person name="Kuras R."/>
            <person name="Lefebvre P.A."/>
            <person name="Lemaire S.D."/>
            <person name="Lobanov A.V."/>
            <person name="Lohr M."/>
            <person name="Manuell A."/>
            <person name="Meier I."/>
            <person name="Mets L."/>
            <person name="Mittag M."/>
            <person name="Mittelmeier T."/>
            <person name="Moroney J.V."/>
            <person name="Moseley J."/>
            <person name="Napoli C."/>
            <person name="Nedelcu A.M."/>
            <person name="Niyogi K."/>
            <person name="Novoselov S.V."/>
            <person name="Paulsen I.T."/>
            <person name="Pazour G."/>
            <person name="Purton S."/>
            <person name="Ral J.P."/>
            <person name="Riano-Pachon D.M."/>
            <person name="Riekhof W."/>
            <person name="Rymarquis L."/>
            <person name="Schroda M."/>
            <person name="Stern D."/>
            <person name="Umen J."/>
            <person name="Willows R."/>
            <person name="Wilson N."/>
            <person name="Zimmer S.L."/>
            <person name="Allmer J."/>
            <person name="Balk J."/>
            <person name="Bisova K."/>
            <person name="Chen C.J."/>
            <person name="Elias M."/>
            <person name="Gendler K."/>
            <person name="Hauser C."/>
            <person name="Lamb M.R."/>
            <person name="Ledford H."/>
            <person name="Long J.C."/>
            <person name="Minagawa J."/>
            <person name="Page M.D."/>
            <person name="Pan J."/>
            <person name="Pootakham W."/>
            <person name="Roje S."/>
            <person name="Rose A."/>
            <person name="Stahlberg E."/>
            <person name="Terauchi A.M."/>
            <person name="Yang P."/>
            <person name="Ball S."/>
            <person name="Bowler C."/>
            <person name="Dieckmann C.L."/>
            <person name="Gladyshev V.N."/>
            <person name="Green P."/>
            <person name="Jorgensen R."/>
            <person name="Mayfield S."/>
            <person name="Mueller-Roeber B."/>
            <person name="Rajamani S."/>
            <person name="Sayre R.T."/>
            <person name="Brokstein P."/>
            <person name="Dubchak I."/>
            <person name="Goodstein D."/>
            <person name="Hornick L."/>
            <person name="Huang Y.W."/>
            <person name="Jhaveri J."/>
            <person name="Luo Y."/>
            <person name="Martinez D."/>
            <person name="Ngau W.C."/>
            <person name="Otillar B."/>
            <person name="Poliakov A."/>
            <person name="Porter A."/>
            <person name="Szajkowski L."/>
            <person name="Werner G."/>
            <person name="Zhou K."/>
            <person name="Grigoriev I.V."/>
            <person name="Rokhsar D.S."/>
            <person name="Grossman A.R."/>
        </authorList>
    </citation>
    <scope>NUCLEOTIDE SEQUENCE [LARGE SCALE GENOMIC DNA]</scope>
    <source>
        <strain evidence="3">CC-503</strain>
    </source>
</reference>